<sequence length="228" mass="26905">MDEVYAWYEPDIVDHVHNGCFDHHFQVGDLAYVPRVNLSFSKNAMRILLLLQLFLLMKTVSVAQQDTLLWDPRSELKWSDFKGIPDKQSHYAALTHAEIRYQVTMIKGLARFDFANLFLKKASWTKNNTNLILLKHEQIHFDIAELHKRLLINLLYTREFRAATFEKEVKLLGDSINKARSIMDDSFDQDVLHFTDRNRLDKWGTKINRELDRLKAYDRNSILIKLIN</sequence>
<gene>
    <name evidence="1" type="ORF">KACHI17_26390</name>
</gene>
<proteinExistence type="predicted"/>
<dbReference type="EMBL" id="AP029612">
    <property type="protein sequence ID" value="BFG71758.1"/>
    <property type="molecule type" value="Genomic_DNA"/>
</dbReference>
<organism evidence="1">
    <name type="scientific">Sediminibacterium sp. KACHI17</name>
    <dbReference type="NCBI Taxonomy" id="1751071"/>
    <lineage>
        <taxon>Bacteria</taxon>
        <taxon>Pseudomonadati</taxon>
        <taxon>Bacteroidota</taxon>
        <taxon>Chitinophagia</taxon>
        <taxon>Chitinophagales</taxon>
        <taxon>Chitinophagaceae</taxon>
        <taxon>Sediminibacterium</taxon>
    </lineage>
</organism>
<evidence type="ECO:0008006" key="2">
    <source>
        <dbReference type="Google" id="ProtNLM"/>
    </source>
</evidence>
<accession>A0AAT9GMA8</accession>
<reference evidence="1" key="1">
    <citation type="submission" date="2024-02" db="EMBL/GenBank/DDBJ databases">
        <title>Sediminibacterium planktonica sp. nov. and Sediminibacterium longus sp. nov., isolated from surface lake and river water.</title>
        <authorList>
            <person name="Watanabe K."/>
            <person name="Takemine S."/>
            <person name="Ishii Y."/>
            <person name="Ogata Y."/>
            <person name="Shindo C."/>
            <person name="Suda W."/>
        </authorList>
    </citation>
    <scope>NUCLEOTIDE SEQUENCE</scope>
    <source>
        <strain evidence="1">KACHI17</strain>
    </source>
</reference>
<protein>
    <recommendedName>
        <fullName evidence="2">DUF922 domain-containing protein</fullName>
    </recommendedName>
</protein>
<name>A0AAT9GMA8_9BACT</name>
<evidence type="ECO:0000313" key="1">
    <source>
        <dbReference type="EMBL" id="BFG71758.1"/>
    </source>
</evidence>
<dbReference type="AlphaFoldDB" id="A0AAT9GMA8"/>